<sequence>MSEGGLVSEQIKAARALLAWSQRELAEKASVVASAIADYERGFRPLSNGDNQAIQDTFKAAGIQFATDAVAESAQLPGLSLHRPGGLIRWVDSTHLSQWAERRDGQSGMPELVRRLIFATVGPAAEVCFPAGESVQYPGWDGRCRTVAGSGYVPRGSSVWEIGAQRNAVRSKADSDFDKRSADPLGYDPADTTFVFVTPQRFTRKLEWIAEKAARGVWRDVIVIDSDDLVHWLELYPSVAQWLSVSIGCRPQGLRNLEEVWSEWIRATELPLTTDVILAGRDDDQTVVHKWLRNSPGLLSIQAEAPEEAVAFLFAALSPLPERYRLWHLGRCVVADTSDSARQLIGLGSPLIVALIEADAGLARRLADDGHHVFIAFGPAANGHAGSLRRLRRPWKSDLKSVLMRAGMEETDAHRFAHASGRSITVLRRMLPVAPHSQPEWAKRATPELVAAMFAGAWVGTSPQDRQVISELAGRPYEQVEEVLAALTASVGGPLVRSGDLWKVVSLRDLWMLIGGQVSPSQFERFEETFQTVLSAVNPRFATRPKSIYYEAEGEFEEQPSRAIRGGLTEAIIAIALFPEKATLIPAIGQSVDRAVRKLFNDADAALWWSLSSDFRNLAEAAPDAFLDAIDRGLEGTDPPIASLFRSDEGLFHPNEYLSELLWALEMLARSRDYLGAAATLLARLHEIDPGGKWSNRPFASLRRIFVTWLPQTYATASERLKVIDRIVRTSPAIGWQLLLALAPRPHDVSEPSAKPNWRDFTPEEKEVVTHAAAATAAKAIGERLLTQAGDDPDRWLTLLAYWPRFDKSWRAAAVDQLTNVVRCIQAPADIEAIRDELRGVLAKNRAFAEASWAMDEATLAPLEVIFGMLQPTEIQETVRWLFRPGAVELTPNVDWGQQQVSLELEQRKAAERLVDELSADEIFTFASSVTMHRPLGVAIAATSKTQESKITLMKHGISAAHMVDIEVGLGILYGLKVQAGSEGDRLVGSLWQLAIEEAWGEQAELHLVQALPACMSTWAEIDSRGSSLSEKYWRTLQVYSVGGEFEVAYFAEQLLKADRAVDVVGWMGGHIQLRPDSRLLISSLHAAANAKQPVEGNAATMFAHHVGVILDYLADSPNVNEEEIAGLEWVYYQVLRYSQRSPRKLHRALTHNPAFFVHLVKLICGPEEGSGIVEPEPTNLERMQSLAGQALDVLHDWAQVPGADDQGKIDSRVLDSWVTQSRVLLAESGRAKYGESRIGEILSAARPEGTDAWPPAAVRDVIEVNRSREIERGFERGVYNRRGVTVRMPHDGGILERNAAMKLRRDAIALRFEYPRTAACLERIAEMYEFDATRQDISAEQRDWL</sequence>
<dbReference type="InterPro" id="IPR010982">
    <property type="entry name" value="Lambda_DNA-bd_dom_sf"/>
</dbReference>
<keyword evidence="3" id="KW-1185">Reference proteome</keyword>
<dbReference type="PROSITE" id="PS50943">
    <property type="entry name" value="HTH_CROC1"/>
    <property type="match status" value="1"/>
</dbReference>
<dbReference type="GO" id="GO:0003677">
    <property type="term" value="F:DNA binding"/>
    <property type="evidence" value="ECO:0007669"/>
    <property type="project" value="UniProtKB-KW"/>
</dbReference>
<geneLocation type="plasmid" evidence="2 3">
    <name>megaplasmid</name>
</geneLocation>
<gene>
    <name evidence="2" type="ordered locus">Rmet_5561</name>
</gene>
<accession>Q1LBQ6</accession>
<evidence type="ECO:0000313" key="2">
    <source>
        <dbReference type="EMBL" id="ABF12420.1"/>
    </source>
</evidence>
<dbReference type="KEGG" id="rme:Rmet_5561"/>
<protein>
    <submittedName>
        <fullName evidence="2">Transcriptional regulator (Lambda repressor-like DNA-binding domain)</fullName>
    </submittedName>
</protein>
<organism evidence="2 3">
    <name type="scientific">Cupriavidus metallidurans (strain ATCC 43123 / DSM 2839 / NBRC 102507 / CH34)</name>
    <name type="common">Ralstonia metallidurans</name>
    <dbReference type="NCBI Taxonomy" id="266264"/>
    <lineage>
        <taxon>Bacteria</taxon>
        <taxon>Pseudomonadati</taxon>
        <taxon>Pseudomonadota</taxon>
        <taxon>Betaproteobacteria</taxon>
        <taxon>Burkholderiales</taxon>
        <taxon>Burkholderiaceae</taxon>
        <taxon>Cupriavidus</taxon>
    </lineage>
</organism>
<dbReference type="Gene3D" id="1.10.260.40">
    <property type="entry name" value="lambda repressor-like DNA-binding domains"/>
    <property type="match status" value="1"/>
</dbReference>
<dbReference type="InterPro" id="IPR001387">
    <property type="entry name" value="Cro/C1-type_HTH"/>
</dbReference>
<keyword evidence="2" id="KW-0614">Plasmid</keyword>
<feature type="domain" description="HTH cro/C1-type" evidence="1">
    <location>
        <begin position="11"/>
        <end position="42"/>
    </location>
</feature>
<dbReference type="Proteomes" id="UP000002429">
    <property type="component" value="Plasmid megaplasmid"/>
</dbReference>
<dbReference type="SUPFAM" id="SSF47413">
    <property type="entry name" value="lambda repressor-like DNA-binding domains"/>
    <property type="match status" value="1"/>
</dbReference>
<proteinExistence type="predicted"/>
<evidence type="ECO:0000259" key="1">
    <source>
        <dbReference type="PROSITE" id="PS50943"/>
    </source>
</evidence>
<reference evidence="3" key="1">
    <citation type="journal article" date="2010" name="PLoS ONE">
        <title>The complete genome sequence of Cupriavidus metallidurans strain CH34, a master survivalist in harsh and anthropogenic environments.</title>
        <authorList>
            <person name="Janssen P.J."/>
            <person name="Van Houdt R."/>
            <person name="Moors H."/>
            <person name="Monsieurs P."/>
            <person name="Morin N."/>
            <person name="Michaux A."/>
            <person name="Benotmane M.A."/>
            <person name="Leys N."/>
            <person name="Vallaeys T."/>
            <person name="Lapidus A."/>
            <person name="Monchy S."/>
            <person name="Medigue C."/>
            <person name="Taghavi S."/>
            <person name="McCorkle S."/>
            <person name="Dunn J."/>
            <person name="van der Lelie D."/>
            <person name="Mergeay M."/>
        </authorList>
    </citation>
    <scope>NUCLEOTIDE SEQUENCE [LARGE SCALE GENOMIC DNA]</scope>
    <source>
        <strain evidence="3">ATCC 43123 / DSM 2839 / NBRC 102507 / CH34</strain>
    </source>
</reference>
<dbReference type="CDD" id="cd00093">
    <property type="entry name" value="HTH_XRE"/>
    <property type="match status" value="1"/>
</dbReference>
<dbReference type="EMBL" id="CP000353">
    <property type="protein sequence ID" value="ABF12420.1"/>
    <property type="molecule type" value="Genomic_DNA"/>
</dbReference>
<dbReference type="eggNOG" id="COG1396">
    <property type="taxonomic scope" value="Bacteria"/>
</dbReference>
<dbReference type="HOGENOM" id="CLU_007145_0_0_4"/>
<name>Q1LBQ6_CUPMC</name>
<evidence type="ECO:0000313" key="3">
    <source>
        <dbReference type="Proteomes" id="UP000002429"/>
    </source>
</evidence>
<dbReference type="SMART" id="SM00530">
    <property type="entry name" value="HTH_XRE"/>
    <property type="match status" value="1"/>
</dbReference>
<dbReference type="eggNOG" id="COG3093">
    <property type="taxonomic scope" value="Bacteria"/>
</dbReference>